<sequence length="297" mass="32274">FTADTVTSILKSTAFNPYLTFPLALLARFTRRGQELSHQHQKALKWLNVLIGLGLYKRLTRLLDEGVLNNWTNDVYNWKKELVVVTGGSDGIGAIVVKLLAERGVRVAVVDIQPLTYEAVPNVTYFKADLADPSSIESTCETIKSHLGNPTILINNAGIASSSPITETTAKTLELTFKVNTFSHYHLLRSFLPSMLAANHGMVVTVASLAAHVSAPQMASYAGSKAAALALHETLHAELATTYTAPKVRTVLVCQGYTKTKLFQGFKEGDGFVDYALTPETVAEEIVRAVLAGRSRV</sequence>
<evidence type="ECO:0000313" key="1">
    <source>
        <dbReference type="EMBL" id="KAK3066721.1"/>
    </source>
</evidence>
<gene>
    <name evidence="1" type="ORF">LTS18_001531</name>
</gene>
<name>A0ACC3DET2_9PEZI</name>
<keyword evidence="2" id="KW-1185">Reference proteome</keyword>
<evidence type="ECO:0000313" key="2">
    <source>
        <dbReference type="Proteomes" id="UP001186974"/>
    </source>
</evidence>
<feature type="non-terminal residue" evidence="1">
    <location>
        <position position="297"/>
    </location>
</feature>
<comment type="caution">
    <text evidence="1">The sequence shown here is derived from an EMBL/GenBank/DDBJ whole genome shotgun (WGS) entry which is preliminary data.</text>
</comment>
<protein>
    <submittedName>
        <fullName evidence="1">Uncharacterized protein</fullName>
    </submittedName>
</protein>
<feature type="non-terminal residue" evidence="1">
    <location>
        <position position="1"/>
    </location>
</feature>
<dbReference type="Proteomes" id="UP001186974">
    <property type="component" value="Unassembled WGS sequence"/>
</dbReference>
<accession>A0ACC3DET2</accession>
<reference evidence="1" key="1">
    <citation type="submission" date="2024-09" db="EMBL/GenBank/DDBJ databases">
        <title>Black Yeasts Isolated from many extreme environments.</title>
        <authorList>
            <person name="Coleine C."/>
            <person name="Stajich J.E."/>
            <person name="Selbmann L."/>
        </authorList>
    </citation>
    <scope>NUCLEOTIDE SEQUENCE</scope>
    <source>
        <strain evidence="1">CCFEE 5737</strain>
    </source>
</reference>
<organism evidence="1 2">
    <name type="scientific">Coniosporium uncinatum</name>
    <dbReference type="NCBI Taxonomy" id="93489"/>
    <lineage>
        <taxon>Eukaryota</taxon>
        <taxon>Fungi</taxon>
        <taxon>Dikarya</taxon>
        <taxon>Ascomycota</taxon>
        <taxon>Pezizomycotina</taxon>
        <taxon>Dothideomycetes</taxon>
        <taxon>Dothideomycetes incertae sedis</taxon>
        <taxon>Coniosporium</taxon>
    </lineage>
</organism>
<dbReference type="EMBL" id="JAWDJW010005740">
    <property type="protein sequence ID" value="KAK3066721.1"/>
    <property type="molecule type" value="Genomic_DNA"/>
</dbReference>
<proteinExistence type="predicted"/>